<dbReference type="EMBL" id="SAUZ01000003">
    <property type="protein sequence ID" value="RWR23461.1"/>
    <property type="molecule type" value="Genomic_DNA"/>
</dbReference>
<dbReference type="Proteomes" id="UP000284476">
    <property type="component" value="Unassembled WGS sequence"/>
</dbReference>
<dbReference type="AlphaFoldDB" id="A0A443JSJ9"/>
<proteinExistence type="predicted"/>
<accession>A0A443JSJ9</accession>
<reference evidence="1 2" key="2">
    <citation type="submission" date="2019-01" db="EMBL/GenBank/DDBJ databases">
        <authorList>
            <person name="Li Y."/>
        </authorList>
    </citation>
    <scope>NUCLEOTIDE SEQUENCE [LARGE SCALE GENOMIC DNA]</scope>
    <source>
        <strain evidence="1 2">SK2B-1</strain>
    </source>
</reference>
<protein>
    <recommendedName>
        <fullName evidence="3">ATP-binding protein</fullName>
    </recommendedName>
</protein>
<organism evidence="1 2">
    <name type="scientific">Paenirhodobacter populi</name>
    <dbReference type="NCBI Taxonomy" id="2306993"/>
    <lineage>
        <taxon>Bacteria</taxon>
        <taxon>Pseudomonadati</taxon>
        <taxon>Pseudomonadota</taxon>
        <taxon>Alphaproteobacteria</taxon>
        <taxon>Rhodobacterales</taxon>
        <taxon>Rhodobacter group</taxon>
        <taxon>Paenirhodobacter</taxon>
    </lineage>
</organism>
<comment type="caution">
    <text evidence="1">The sequence shown here is derived from an EMBL/GenBank/DDBJ whole genome shotgun (WGS) entry which is preliminary data.</text>
</comment>
<evidence type="ECO:0000313" key="2">
    <source>
        <dbReference type="Proteomes" id="UP000284476"/>
    </source>
</evidence>
<evidence type="ECO:0000313" key="1">
    <source>
        <dbReference type="EMBL" id="RWR23461.1"/>
    </source>
</evidence>
<evidence type="ECO:0008006" key="3">
    <source>
        <dbReference type="Google" id="ProtNLM"/>
    </source>
</evidence>
<reference evidence="1 2" key="1">
    <citation type="submission" date="2019-01" db="EMBL/GenBank/DDBJ databases">
        <title>Sinorhodobacter populi sp. nov. isolated from the symptomatic bark tissue of Populus euramericana canker.</title>
        <authorList>
            <person name="Xu G."/>
        </authorList>
    </citation>
    <scope>NUCLEOTIDE SEQUENCE [LARGE SCALE GENOMIC DNA]</scope>
    <source>
        <strain evidence="1 2">SK2B-1</strain>
    </source>
</reference>
<name>A0A443JSJ9_9RHOB</name>
<dbReference type="InterPro" id="IPR027417">
    <property type="entry name" value="P-loop_NTPase"/>
</dbReference>
<gene>
    <name evidence="1" type="ORF">D2T30_03170</name>
</gene>
<dbReference type="SUPFAM" id="SSF52540">
    <property type="entry name" value="P-loop containing nucleoside triphosphate hydrolases"/>
    <property type="match status" value="1"/>
</dbReference>
<sequence>METNSTSDSVDALFDLLSGYPFRSYGPRVIFMVDEAQELKPAVLETIRSLWDRGTNARLGLSTGPAFGCMLVGNDLFIGKGGNIRVAGFRPLLTRVTHNIALPRPSQAEHAAFASFLFPDAPELQIIVAGFGVDAGNLRAQDVAARPSRLFAGDSPVTPGHLRQAIKLMGGK</sequence>